<protein>
    <submittedName>
        <fullName evidence="1">Uncharacterized protein</fullName>
    </submittedName>
</protein>
<evidence type="ECO:0000313" key="2">
    <source>
        <dbReference type="Proteomes" id="UP000001191"/>
    </source>
</evidence>
<name>B2J062_NOSP7</name>
<gene>
    <name evidence="1" type="ordered locus">Npun_F4868</name>
</gene>
<reference evidence="2" key="1">
    <citation type="submission" date="2008-04" db="EMBL/GenBank/DDBJ databases">
        <title>Complete sequence of chromosome of Nostoc punctiforme ATCC 29133.</title>
        <authorList>
            <consortium name="US DOE Joint Genome Institute"/>
            <person name="Copeland A."/>
            <person name="Lucas S."/>
            <person name="Lapidus A."/>
            <person name="Glavina del Rio T."/>
            <person name="Dalin E."/>
            <person name="Tice H."/>
            <person name="Pitluck S."/>
            <person name="Chain P."/>
            <person name="Malfatti S."/>
            <person name="Shin M."/>
            <person name="Vergez L."/>
            <person name="Schmutz J."/>
            <person name="Larimer F."/>
            <person name="Land M."/>
            <person name="Hauser L."/>
            <person name="Kyrpides N."/>
            <person name="Kim E."/>
            <person name="Meeks J.C."/>
            <person name="Elhai J."/>
            <person name="Campbell E.L."/>
            <person name="Thiel T."/>
            <person name="Longmire J."/>
            <person name="Potts M."/>
            <person name="Atlas R."/>
        </authorList>
    </citation>
    <scope>NUCLEOTIDE SEQUENCE [LARGE SCALE GENOMIC DNA]</scope>
    <source>
        <strain evidence="2">ATCC 29133 / PCC 73102</strain>
    </source>
</reference>
<organism evidence="1 2">
    <name type="scientific">Nostoc punctiforme (strain ATCC 29133 / PCC 73102)</name>
    <dbReference type="NCBI Taxonomy" id="63737"/>
    <lineage>
        <taxon>Bacteria</taxon>
        <taxon>Bacillati</taxon>
        <taxon>Cyanobacteriota</taxon>
        <taxon>Cyanophyceae</taxon>
        <taxon>Nostocales</taxon>
        <taxon>Nostocaceae</taxon>
        <taxon>Nostoc</taxon>
    </lineage>
</organism>
<reference evidence="1 2" key="2">
    <citation type="journal article" date="2013" name="Plant Physiol.">
        <title>A Nostoc punctiforme Sugar Transporter Necessary to Establish a Cyanobacterium-Plant Symbiosis.</title>
        <authorList>
            <person name="Ekman M."/>
            <person name="Picossi S."/>
            <person name="Campbell E.L."/>
            <person name="Meeks J.C."/>
            <person name="Flores E."/>
        </authorList>
    </citation>
    <scope>NUCLEOTIDE SEQUENCE [LARGE SCALE GENOMIC DNA]</scope>
    <source>
        <strain evidence="2">ATCC 29133 / PCC 73102</strain>
    </source>
</reference>
<proteinExistence type="predicted"/>
<keyword evidence="2" id="KW-1185">Reference proteome</keyword>
<dbReference type="Proteomes" id="UP000001191">
    <property type="component" value="Chromosome"/>
</dbReference>
<dbReference type="AlphaFoldDB" id="B2J062"/>
<dbReference type="EnsemblBacteria" id="ACC83214">
    <property type="protein sequence ID" value="ACC83214"/>
    <property type="gene ID" value="Npun_F4868"/>
</dbReference>
<dbReference type="STRING" id="63737.Npun_F4868"/>
<dbReference type="KEGG" id="npu:Npun_F4868"/>
<evidence type="ECO:0000313" key="1">
    <source>
        <dbReference type="EMBL" id="ACC83214.1"/>
    </source>
</evidence>
<dbReference type="EMBL" id="CP001037">
    <property type="protein sequence ID" value="ACC83214.1"/>
    <property type="molecule type" value="Genomic_DNA"/>
</dbReference>
<dbReference type="HOGENOM" id="CLU_3120474_0_0_3"/>
<sequence length="50" mass="5488">MFLSGGDIVHSLRMEGVVLELDDVVVLLGLCRLMAIGFRSDEIRRVVTVG</sequence>
<accession>B2J062</accession>
<dbReference type="RefSeq" id="WP_012411170.1">
    <property type="nucleotide sequence ID" value="NC_010628.1"/>
</dbReference>